<dbReference type="SUPFAM" id="SSF53448">
    <property type="entry name" value="Nucleotide-diphospho-sugar transferases"/>
    <property type="match status" value="1"/>
</dbReference>
<dbReference type="OrthoDB" id="9815559at2"/>
<keyword evidence="2 4" id="KW-0548">Nucleotidyltransferase</keyword>
<protein>
    <submittedName>
        <fullName evidence="4">3-deoxy-manno-octulosonate cytidylyltransferase</fullName>
    </submittedName>
</protein>
<dbReference type="CDD" id="cd02517">
    <property type="entry name" value="CMP-KDO-Synthetase"/>
    <property type="match status" value="1"/>
</dbReference>
<evidence type="ECO:0000313" key="4">
    <source>
        <dbReference type="EMBL" id="PPQ31388.1"/>
    </source>
</evidence>
<organism evidence="4 5">
    <name type="scientific">Rhodoblastus sphagnicola</name>
    <dbReference type="NCBI Taxonomy" id="333368"/>
    <lineage>
        <taxon>Bacteria</taxon>
        <taxon>Pseudomonadati</taxon>
        <taxon>Pseudomonadota</taxon>
        <taxon>Alphaproteobacteria</taxon>
        <taxon>Hyphomicrobiales</taxon>
        <taxon>Rhodoblastaceae</taxon>
        <taxon>Rhodoblastus</taxon>
    </lineage>
</organism>
<dbReference type="GO" id="GO:0009103">
    <property type="term" value="P:lipopolysaccharide biosynthetic process"/>
    <property type="evidence" value="ECO:0007669"/>
    <property type="project" value="UniProtKB-KW"/>
</dbReference>
<accession>A0A2S6N9U4</accession>
<dbReference type="RefSeq" id="WP_104507623.1">
    <property type="nucleotide sequence ID" value="NZ_JACIGC010000009.1"/>
</dbReference>
<proteinExistence type="predicted"/>
<keyword evidence="5" id="KW-1185">Reference proteome</keyword>
<dbReference type="GO" id="GO:0005829">
    <property type="term" value="C:cytosol"/>
    <property type="evidence" value="ECO:0007669"/>
    <property type="project" value="TreeGrafter"/>
</dbReference>
<evidence type="ECO:0000256" key="2">
    <source>
        <dbReference type="ARBA" id="ARBA00022695"/>
    </source>
</evidence>
<dbReference type="PANTHER" id="PTHR42866:SF2">
    <property type="entry name" value="3-DEOXY-MANNO-OCTULOSONATE CYTIDYLYLTRANSFERASE, MITOCHONDRIAL"/>
    <property type="match status" value="1"/>
</dbReference>
<dbReference type="AlphaFoldDB" id="A0A2S6N9U4"/>
<dbReference type="Proteomes" id="UP000239089">
    <property type="component" value="Unassembled WGS sequence"/>
</dbReference>
<dbReference type="Gene3D" id="3.90.550.10">
    <property type="entry name" value="Spore Coat Polysaccharide Biosynthesis Protein SpsA, Chain A"/>
    <property type="match status" value="1"/>
</dbReference>
<dbReference type="EMBL" id="NHSJ01000057">
    <property type="protein sequence ID" value="PPQ31388.1"/>
    <property type="molecule type" value="Genomic_DNA"/>
</dbReference>
<evidence type="ECO:0000313" key="5">
    <source>
        <dbReference type="Proteomes" id="UP000239089"/>
    </source>
</evidence>
<dbReference type="NCBIfam" id="NF009905">
    <property type="entry name" value="PRK13368.1"/>
    <property type="match status" value="1"/>
</dbReference>
<gene>
    <name evidence="4" type="ORF">CCR94_08740</name>
</gene>
<dbReference type="InterPro" id="IPR029044">
    <property type="entry name" value="Nucleotide-diphossugar_trans"/>
</dbReference>
<name>A0A2S6N9U4_9HYPH</name>
<reference evidence="4 5" key="1">
    <citation type="journal article" date="2018" name="Arch. Microbiol.">
        <title>New insights into the metabolic potential of the phototrophic purple bacterium Rhodopila globiformis DSM 161(T) from its draft genome sequence and evidence for a vanadium-dependent nitrogenase.</title>
        <authorList>
            <person name="Imhoff J.F."/>
            <person name="Rahn T."/>
            <person name="Kunzel S."/>
            <person name="Neulinger S.C."/>
        </authorList>
    </citation>
    <scope>NUCLEOTIDE SEQUENCE [LARGE SCALE GENOMIC DNA]</scope>
    <source>
        <strain evidence="4 5">DSM 16996</strain>
    </source>
</reference>
<sequence length="245" mass="26929">MRSIIVIPARYQSSRLPGKPLIDLCGKSMIQRTFERCALGFPKELIHVATDDDRVLSHCQALGINVLMTSPHCLTGTDRVAEVARTVEADLYINVQGDEPLFNPGDIGVMLDVAAAHPGEVLNGVAPIESEDQFRSPTIPKVVMRPDGRLLYMSRGSVPTNKTLAFVRAWRQICIYAFPPDALRAFAGAPAKTPLEVIEDIEILRFLELGYDVRMAPLSADSIAVDTPEDAGRVRTILKKLESVH</sequence>
<keyword evidence="1 4" id="KW-0808">Transferase</keyword>
<dbReference type="GO" id="GO:0008690">
    <property type="term" value="F:3-deoxy-manno-octulosonate cytidylyltransferase activity"/>
    <property type="evidence" value="ECO:0007669"/>
    <property type="project" value="InterPro"/>
</dbReference>
<dbReference type="PANTHER" id="PTHR42866">
    <property type="entry name" value="3-DEOXY-MANNO-OCTULOSONATE CYTIDYLYLTRANSFERASE"/>
    <property type="match status" value="1"/>
</dbReference>
<dbReference type="NCBIfam" id="NF003952">
    <property type="entry name" value="PRK05450.1-5"/>
    <property type="match status" value="1"/>
</dbReference>
<dbReference type="InterPro" id="IPR004528">
    <property type="entry name" value="KdsB"/>
</dbReference>
<keyword evidence="3" id="KW-0448">Lipopolysaccharide biosynthesis</keyword>
<dbReference type="Pfam" id="PF02348">
    <property type="entry name" value="CTP_transf_3"/>
    <property type="match status" value="1"/>
</dbReference>
<dbReference type="InterPro" id="IPR003329">
    <property type="entry name" value="Cytidylyl_trans"/>
</dbReference>
<comment type="caution">
    <text evidence="4">The sequence shown here is derived from an EMBL/GenBank/DDBJ whole genome shotgun (WGS) entry which is preliminary data.</text>
</comment>
<evidence type="ECO:0000256" key="1">
    <source>
        <dbReference type="ARBA" id="ARBA00022679"/>
    </source>
</evidence>
<evidence type="ECO:0000256" key="3">
    <source>
        <dbReference type="ARBA" id="ARBA00022985"/>
    </source>
</evidence>